<evidence type="ECO:0000313" key="9">
    <source>
        <dbReference type="EMBL" id="CAB4842380.1"/>
    </source>
</evidence>
<evidence type="ECO:0000256" key="3">
    <source>
        <dbReference type="ARBA" id="ARBA00022801"/>
    </source>
</evidence>
<evidence type="ECO:0000256" key="1">
    <source>
        <dbReference type="ARBA" id="ARBA00007074"/>
    </source>
</evidence>
<feature type="domain" description="NlpC/P60" evidence="6">
    <location>
        <begin position="225"/>
        <end position="339"/>
    </location>
</feature>
<comment type="similarity">
    <text evidence="1">Belongs to the peptidase C40 family.</text>
</comment>
<dbReference type="SUPFAM" id="SSF54001">
    <property type="entry name" value="Cysteine proteinases"/>
    <property type="match status" value="1"/>
</dbReference>
<keyword evidence="2" id="KW-0645">Protease</keyword>
<dbReference type="PANTHER" id="PTHR47053:SF1">
    <property type="entry name" value="MUREIN DD-ENDOPEPTIDASE MEPH-RELATED"/>
    <property type="match status" value="1"/>
</dbReference>
<evidence type="ECO:0000313" key="8">
    <source>
        <dbReference type="EMBL" id="CAB4692538.1"/>
    </source>
</evidence>
<dbReference type="Pfam" id="PF00877">
    <property type="entry name" value="NLPC_P60"/>
    <property type="match status" value="1"/>
</dbReference>
<dbReference type="InterPro" id="IPR038765">
    <property type="entry name" value="Papain-like_cys_pep_sf"/>
</dbReference>
<dbReference type="GO" id="GO:0008234">
    <property type="term" value="F:cysteine-type peptidase activity"/>
    <property type="evidence" value="ECO:0007669"/>
    <property type="project" value="UniProtKB-KW"/>
</dbReference>
<dbReference type="AlphaFoldDB" id="A0A6J7VCA4"/>
<keyword evidence="4" id="KW-0788">Thiol protease</keyword>
<evidence type="ECO:0000256" key="4">
    <source>
        <dbReference type="ARBA" id="ARBA00022807"/>
    </source>
</evidence>
<dbReference type="EMBL" id="CAFBAA010000011">
    <property type="protein sequence ID" value="CAB4842380.1"/>
    <property type="molecule type" value="Genomic_DNA"/>
</dbReference>
<protein>
    <submittedName>
        <fullName evidence="10">Unannotated protein</fullName>
    </submittedName>
</protein>
<accession>A0A6J7VCA4</accession>
<dbReference type="InterPro" id="IPR051202">
    <property type="entry name" value="Peptidase_C40"/>
</dbReference>
<keyword evidence="5" id="KW-0175">Coiled coil</keyword>
<evidence type="ECO:0000259" key="6">
    <source>
        <dbReference type="PROSITE" id="PS51935"/>
    </source>
</evidence>
<dbReference type="InterPro" id="IPR000064">
    <property type="entry name" value="NLP_P60_dom"/>
</dbReference>
<proteinExistence type="inferred from homology"/>
<dbReference type="PROSITE" id="PS51935">
    <property type="entry name" value="NLPC_P60"/>
    <property type="match status" value="1"/>
</dbReference>
<evidence type="ECO:0000313" key="7">
    <source>
        <dbReference type="EMBL" id="CAB4673829.1"/>
    </source>
</evidence>
<reference evidence="10" key="1">
    <citation type="submission" date="2020-05" db="EMBL/GenBank/DDBJ databases">
        <authorList>
            <person name="Chiriac C."/>
            <person name="Salcher M."/>
            <person name="Ghai R."/>
            <person name="Kavagutti S V."/>
        </authorList>
    </citation>
    <scope>NUCLEOTIDE SEQUENCE</scope>
</reference>
<dbReference type="EMBL" id="CAEZXN010000011">
    <property type="protein sequence ID" value="CAB4692538.1"/>
    <property type="molecule type" value="Genomic_DNA"/>
</dbReference>
<name>A0A6J7VCA4_9ZZZZ</name>
<keyword evidence="3" id="KW-0378">Hydrolase</keyword>
<feature type="coiled-coil region" evidence="5">
    <location>
        <begin position="167"/>
        <end position="194"/>
    </location>
</feature>
<dbReference type="PANTHER" id="PTHR47053">
    <property type="entry name" value="MUREIN DD-ENDOPEPTIDASE MEPH-RELATED"/>
    <property type="match status" value="1"/>
</dbReference>
<evidence type="ECO:0000256" key="2">
    <source>
        <dbReference type="ARBA" id="ARBA00022670"/>
    </source>
</evidence>
<dbReference type="Gene3D" id="3.90.1720.10">
    <property type="entry name" value="endopeptidase domain like (from Nostoc punctiforme)"/>
    <property type="match status" value="1"/>
</dbReference>
<dbReference type="EMBL" id="CAFBRC010000057">
    <property type="protein sequence ID" value="CAB5076205.1"/>
    <property type="molecule type" value="Genomic_DNA"/>
</dbReference>
<sequence length="339" mass="35956">MAGLGKYRRQAYRSAIVGITLLTLTLPQGAIATPSSITAVARQVAQLQSEAADAAENANAAKVKLSKLQQKLSGVKGQQATQSQNVDALKKNLGKIALRAYMDGGMGQGMQLLFAKDPAAYLASAGSLEVLTRTQSIELRRYSVAAQRLQQTSLLVNDQLKQIQVAQKELSAQAAAAQGKLRKAESLLSSLKSEERARLAALEAADDASSQKSSLASAKLASKVSGRAGTALRFALKQIGDRYYFGAAGPTQWDCSGLTMVAFSQAGISLPHSSSAQFGYGRRISRASLKPGDLVFFYSRISHVGIYLGNGLMVHAPRPGKRVQVASISSMPFRGGVRL</sequence>
<organism evidence="10">
    <name type="scientific">freshwater metagenome</name>
    <dbReference type="NCBI Taxonomy" id="449393"/>
    <lineage>
        <taxon>unclassified sequences</taxon>
        <taxon>metagenomes</taxon>
        <taxon>ecological metagenomes</taxon>
    </lineage>
</organism>
<gene>
    <name evidence="7" type="ORF">UFOPK2342_00621</name>
    <name evidence="8" type="ORF">UFOPK2423_00674</name>
    <name evidence="9" type="ORF">UFOPK3266_00618</name>
    <name evidence="10" type="ORF">UFOPK4367_00935</name>
</gene>
<dbReference type="EMBL" id="CAEZXB010000008">
    <property type="protein sequence ID" value="CAB4673829.1"/>
    <property type="molecule type" value="Genomic_DNA"/>
</dbReference>
<dbReference type="GO" id="GO:0006508">
    <property type="term" value="P:proteolysis"/>
    <property type="evidence" value="ECO:0007669"/>
    <property type="project" value="UniProtKB-KW"/>
</dbReference>
<feature type="coiled-coil region" evidence="5">
    <location>
        <begin position="37"/>
        <end position="71"/>
    </location>
</feature>
<evidence type="ECO:0000256" key="5">
    <source>
        <dbReference type="SAM" id="Coils"/>
    </source>
</evidence>
<evidence type="ECO:0000313" key="10">
    <source>
        <dbReference type="EMBL" id="CAB5076205.1"/>
    </source>
</evidence>